<dbReference type="InterPro" id="IPR017871">
    <property type="entry name" value="ABC_transporter-like_CS"/>
</dbReference>
<feature type="domain" description="ABC transporter" evidence="3">
    <location>
        <begin position="2"/>
        <end position="217"/>
    </location>
</feature>
<gene>
    <name evidence="4" type="ordered locus">Pcal_1517</name>
</gene>
<dbReference type="PROSITE" id="PS50893">
    <property type="entry name" value="ABC_TRANSPORTER_2"/>
    <property type="match status" value="1"/>
</dbReference>
<dbReference type="OrthoDB" id="24644at2157"/>
<evidence type="ECO:0000313" key="4">
    <source>
        <dbReference type="EMBL" id="ABO08936.1"/>
    </source>
</evidence>
<keyword evidence="1" id="KW-0547">Nucleotide-binding</keyword>
<dbReference type="GeneID" id="4910115"/>
<dbReference type="HOGENOM" id="CLU_000604_1_11_2"/>
<dbReference type="AlphaFoldDB" id="A3MWB9"/>
<dbReference type="Proteomes" id="UP000001431">
    <property type="component" value="Chromosome"/>
</dbReference>
<keyword evidence="5" id="KW-1185">Reference proteome</keyword>
<dbReference type="PROSITE" id="PS00211">
    <property type="entry name" value="ABC_TRANSPORTER_1"/>
    <property type="match status" value="1"/>
</dbReference>
<dbReference type="SMART" id="SM00382">
    <property type="entry name" value="AAA"/>
    <property type="match status" value="1"/>
</dbReference>
<keyword evidence="2" id="KW-0067">ATP-binding</keyword>
<dbReference type="RefSeq" id="WP_011850194.1">
    <property type="nucleotide sequence ID" value="NC_009073.1"/>
</dbReference>
<evidence type="ECO:0000313" key="5">
    <source>
        <dbReference type="Proteomes" id="UP000001431"/>
    </source>
</evidence>
<dbReference type="EMBL" id="CP000561">
    <property type="protein sequence ID" value="ABO08936.1"/>
    <property type="molecule type" value="Genomic_DNA"/>
</dbReference>
<protein>
    <submittedName>
        <fullName evidence="4">ABC transporter related protein</fullName>
    </submittedName>
</protein>
<dbReference type="Pfam" id="PF00005">
    <property type="entry name" value="ABC_tran"/>
    <property type="match status" value="1"/>
</dbReference>
<dbReference type="InterPro" id="IPR003439">
    <property type="entry name" value="ABC_transporter-like_ATP-bd"/>
</dbReference>
<dbReference type="eggNOG" id="arCOG00205">
    <property type="taxonomic scope" value="Archaea"/>
</dbReference>
<dbReference type="SUPFAM" id="SSF52540">
    <property type="entry name" value="P-loop containing nucleoside triphosphate hydrolases"/>
    <property type="match status" value="1"/>
</dbReference>
<organism evidence="4 5">
    <name type="scientific">Pyrobaculum calidifontis (strain DSM 21063 / JCM 11548 / VA1)</name>
    <dbReference type="NCBI Taxonomy" id="410359"/>
    <lineage>
        <taxon>Archaea</taxon>
        <taxon>Thermoproteota</taxon>
        <taxon>Thermoprotei</taxon>
        <taxon>Thermoproteales</taxon>
        <taxon>Thermoproteaceae</taxon>
        <taxon>Pyrobaculum</taxon>
    </lineage>
</organism>
<dbReference type="InterPro" id="IPR027417">
    <property type="entry name" value="P-loop_NTPase"/>
</dbReference>
<dbReference type="STRING" id="410359.Pcal_1517"/>
<dbReference type="KEGG" id="pcl:Pcal_1517"/>
<dbReference type="GO" id="GO:0005524">
    <property type="term" value="F:ATP binding"/>
    <property type="evidence" value="ECO:0007669"/>
    <property type="project" value="UniProtKB-KW"/>
</dbReference>
<dbReference type="InterPro" id="IPR003593">
    <property type="entry name" value="AAA+_ATPase"/>
</dbReference>
<evidence type="ECO:0000259" key="3">
    <source>
        <dbReference type="PROSITE" id="PS50893"/>
    </source>
</evidence>
<proteinExistence type="predicted"/>
<dbReference type="Gene3D" id="3.40.50.300">
    <property type="entry name" value="P-loop containing nucleotide triphosphate hydrolases"/>
    <property type="match status" value="1"/>
</dbReference>
<evidence type="ECO:0000256" key="1">
    <source>
        <dbReference type="ARBA" id="ARBA00022741"/>
    </source>
</evidence>
<evidence type="ECO:0000256" key="2">
    <source>
        <dbReference type="ARBA" id="ARBA00022840"/>
    </source>
</evidence>
<dbReference type="GO" id="GO:0016887">
    <property type="term" value="F:ATP hydrolysis activity"/>
    <property type="evidence" value="ECO:0007669"/>
    <property type="project" value="InterPro"/>
</dbReference>
<accession>A3MWB9</accession>
<sequence length="217" mass="23392">MYVAFDVEKRLGEFRLSARGELREGATCVVGPNGAGKTTLFKILAGILKPDKGRVEYVGVKSRAYVGDLYAPPDSTVMDVVLAGRTRFGGKPVGREDAAAAARFAELVGVGALLQRRWGTLSGGQRQLAVVAAALATEADLLLLDEPMANLHGDRRAELAELLKREARGKIIAYTTHHLDVLPCCDYVMVIEDGEVKWAGPPSQIDPAHLTRPKACR</sequence>
<dbReference type="PANTHER" id="PTHR43514">
    <property type="entry name" value="ABC TRANSPORTER I FAMILY MEMBER 10"/>
    <property type="match status" value="1"/>
</dbReference>
<reference evidence="4" key="1">
    <citation type="submission" date="2007-02" db="EMBL/GenBank/DDBJ databases">
        <title>Complete sequence of Pyrobaculum calidifontis JCM 11548.</title>
        <authorList>
            <consortium name="US DOE Joint Genome Institute"/>
            <person name="Copeland A."/>
            <person name="Lucas S."/>
            <person name="Lapidus A."/>
            <person name="Barry K."/>
            <person name="Glavina del Rio T."/>
            <person name="Dalin E."/>
            <person name="Tice H."/>
            <person name="Pitluck S."/>
            <person name="Chain P."/>
            <person name="Malfatti S."/>
            <person name="Shin M."/>
            <person name="Vergez L."/>
            <person name="Schmutz J."/>
            <person name="Larimer F."/>
            <person name="Land M."/>
            <person name="Hauser L."/>
            <person name="Kyrpides N."/>
            <person name="Mikhailova N."/>
            <person name="Cozen A.E."/>
            <person name="Fitz-Gibbon S.T."/>
            <person name="House C.H."/>
            <person name="Saltikov C."/>
            <person name="Lowe T.M."/>
            <person name="Richardson P."/>
        </authorList>
    </citation>
    <scope>NUCLEOTIDE SEQUENCE [LARGE SCALE GENOMIC DNA]</scope>
    <source>
        <strain evidence="4">JCM 11548</strain>
    </source>
</reference>
<dbReference type="PANTHER" id="PTHR43514:SF4">
    <property type="entry name" value="ABC TRANSPORTER I FAMILY MEMBER 10"/>
    <property type="match status" value="1"/>
</dbReference>
<name>A3MWB9_PYRCJ</name>
<dbReference type="InterPro" id="IPR050334">
    <property type="entry name" value="Molybdenum_import_ModC"/>
</dbReference>